<comment type="similarity">
    <text evidence="2 7">Belongs to the FlgA family.</text>
</comment>
<dbReference type="SMART" id="SM00858">
    <property type="entry name" value="SAF"/>
    <property type="match status" value="1"/>
</dbReference>
<evidence type="ECO:0000256" key="6">
    <source>
        <dbReference type="ARBA" id="ARBA00025643"/>
    </source>
</evidence>
<keyword evidence="9" id="KW-0282">Flagellum</keyword>
<dbReference type="PANTHER" id="PTHR36307">
    <property type="entry name" value="FLAGELLA BASAL BODY P-RING FORMATION PROTEIN FLGA"/>
    <property type="match status" value="1"/>
</dbReference>
<dbReference type="CDD" id="cd11614">
    <property type="entry name" value="SAF_CpaB_FlgA_like"/>
    <property type="match status" value="1"/>
</dbReference>
<evidence type="ECO:0000259" key="8">
    <source>
        <dbReference type="SMART" id="SM00858"/>
    </source>
</evidence>
<keyword evidence="7" id="KW-1005">Bacterial flagellum biogenesis</keyword>
<dbReference type="GO" id="GO:0044780">
    <property type="term" value="P:bacterial-type flagellum assembly"/>
    <property type="evidence" value="ECO:0007669"/>
    <property type="project" value="InterPro"/>
</dbReference>
<dbReference type="InterPro" id="IPR041231">
    <property type="entry name" value="FlgA_N"/>
</dbReference>
<name>A0A5B0VHQ1_9GAMM</name>
<proteinExistence type="inferred from homology"/>
<dbReference type="Proteomes" id="UP000323161">
    <property type="component" value="Unassembled WGS sequence"/>
</dbReference>
<evidence type="ECO:0000256" key="2">
    <source>
        <dbReference type="ARBA" id="ARBA00010474"/>
    </source>
</evidence>
<comment type="subcellular location">
    <subcellularLocation>
        <location evidence="1 7">Periplasm</location>
    </subcellularLocation>
</comment>
<evidence type="ECO:0000256" key="7">
    <source>
        <dbReference type="RuleBase" id="RU362063"/>
    </source>
</evidence>
<feature type="chain" id="PRO_5023064110" description="Flagella basal body P-ring formation protein FlgA" evidence="7">
    <location>
        <begin position="22"/>
        <end position="233"/>
    </location>
</feature>
<evidence type="ECO:0000256" key="5">
    <source>
        <dbReference type="ARBA" id="ARBA00022764"/>
    </source>
</evidence>
<keyword evidence="9" id="KW-0969">Cilium</keyword>
<sequence length="233" mass="24992">MRTTILATTLAISAFSGIASAQTTAEQIRAAALRFLDGFASEQASEGYRVSYEAGQLDDRLALAQCDSDLHVQFSGDPWESTHPSLQVACEGKRPWRMFVTPEVNIHGPALVATRALARGESLSASMVTTQSVVVNASRRGFTRQLSDVNGMEIRRAINAGTLITPDMLSAPNAVERGDHVIIVARSGTFSVSSRGEALASAAVGEQVRVRNLRSERTIRANVIAPGRVEIPM</sequence>
<dbReference type="RefSeq" id="WP_149600324.1">
    <property type="nucleotide sequence ID" value="NZ_VTUU01000004.1"/>
</dbReference>
<dbReference type="Gene3D" id="2.30.30.760">
    <property type="match status" value="1"/>
</dbReference>
<dbReference type="PANTHER" id="PTHR36307:SF1">
    <property type="entry name" value="FLAGELLA BASAL BODY P-RING FORMATION PROTEIN FLGA"/>
    <property type="match status" value="1"/>
</dbReference>
<keyword evidence="5 7" id="KW-0574">Periplasm</keyword>
<dbReference type="InterPro" id="IPR013974">
    <property type="entry name" value="SAF"/>
</dbReference>
<keyword evidence="10" id="KW-1185">Reference proteome</keyword>
<dbReference type="AlphaFoldDB" id="A0A5B0VHQ1"/>
<dbReference type="SUPFAM" id="SSF51269">
    <property type="entry name" value="AFP III-like domain"/>
    <property type="match status" value="1"/>
</dbReference>
<comment type="caution">
    <text evidence="9">The sequence shown here is derived from an EMBL/GenBank/DDBJ whole genome shotgun (WGS) entry which is preliminary data.</text>
</comment>
<evidence type="ECO:0000256" key="4">
    <source>
        <dbReference type="ARBA" id="ARBA00022729"/>
    </source>
</evidence>
<dbReference type="InterPro" id="IPR036732">
    <property type="entry name" value="AFP_Neu5c_C_sf"/>
</dbReference>
<evidence type="ECO:0000313" key="9">
    <source>
        <dbReference type="EMBL" id="KAA1173928.1"/>
    </source>
</evidence>
<protein>
    <recommendedName>
        <fullName evidence="3 7">Flagella basal body P-ring formation protein FlgA</fullName>
    </recommendedName>
</protein>
<dbReference type="GO" id="GO:0042597">
    <property type="term" value="C:periplasmic space"/>
    <property type="evidence" value="ECO:0007669"/>
    <property type="project" value="UniProtKB-SubCell"/>
</dbReference>
<feature type="domain" description="SAF" evidence="8">
    <location>
        <begin position="108"/>
        <end position="170"/>
    </location>
</feature>
<dbReference type="Pfam" id="PF17656">
    <property type="entry name" value="ChapFlgA_N"/>
    <property type="match status" value="1"/>
</dbReference>
<dbReference type="NCBIfam" id="TIGR03170">
    <property type="entry name" value="flgA_cterm"/>
    <property type="match status" value="1"/>
</dbReference>
<organism evidence="9 10">
    <name type="scientific">Marinobacter salinexigens</name>
    <dbReference type="NCBI Taxonomy" id="2919747"/>
    <lineage>
        <taxon>Bacteria</taxon>
        <taxon>Pseudomonadati</taxon>
        <taxon>Pseudomonadota</taxon>
        <taxon>Gammaproteobacteria</taxon>
        <taxon>Pseudomonadales</taxon>
        <taxon>Marinobacteraceae</taxon>
        <taxon>Marinobacter</taxon>
    </lineage>
</organism>
<dbReference type="InterPro" id="IPR017585">
    <property type="entry name" value="SAF_FlgA"/>
</dbReference>
<evidence type="ECO:0000256" key="3">
    <source>
        <dbReference type="ARBA" id="ARBA00014754"/>
    </source>
</evidence>
<dbReference type="Gene3D" id="3.90.1210.10">
    <property type="entry name" value="Antifreeze-like/N-acetylneuraminic acid synthase C-terminal domain"/>
    <property type="match status" value="1"/>
</dbReference>
<dbReference type="EMBL" id="VTUU01000004">
    <property type="protein sequence ID" value="KAA1173928.1"/>
    <property type="molecule type" value="Genomic_DNA"/>
</dbReference>
<gene>
    <name evidence="9" type="primary">flgA</name>
    <name evidence="9" type="ORF">FWJ25_10975</name>
</gene>
<evidence type="ECO:0000313" key="10">
    <source>
        <dbReference type="Proteomes" id="UP000323161"/>
    </source>
</evidence>
<reference evidence="9 10" key="1">
    <citation type="submission" date="2019-08" db="EMBL/GenBank/DDBJ databases">
        <title>Marinobacter ZYF650 sp. nov., a marine bacterium isolated from seawater of the Mariana trench.</title>
        <authorList>
            <person name="Ahmad W."/>
        </authorList>
    </citation>
    <scope>NUCLEOTIDE SEQUENCE [LARGE SCALE GENOMIC DNA]</scope>
    <source>
        <strain evidence="9 10">ZYF650</strain>
    </source>
</reference>
<keyword evidence="4 7" id="KW-0732">Signal</keyword>
<accession>A0A5B0VHQ1</accession>
<keyword evidence="9" id="KW-0966">Cell projection</keyword>
<feature type="signal peptide" evidence="7">
    <location>
        <begin position="1"/>
        <end position="21"/>
    </location>
</feature>
<comment type="function">
    <text evidence="6 7">Involved in the assembly process of the P-ring formation. It may associate with FlgF on the rod constituting a structure essential for the P-ring assembly or may act as a modulator protein for the P-ring assembly.</text>
</comment>
<dbReference type="Pfam" id="PF13144">
    <property type="entry name" value="ChapFlgA"/>
    <property type="match status" value="1"/>
</dbReference>
<dbReference type="InterPro" id="IPR039246">
    <property type="entry name" value="Flagellar_FlgA"/>
</dbReference>
<evidence type="ECO:0000256" key="1">
    <source>
        <dbReference type="ARBA" id="ARBA00004418"/>
    </source>
</evidence>